<dbReference type="PROSITE" id="PS51318">
    <property type="entry name" value="TAT"/>
    <property type="match status" value="1"/>
</dbReference>
<sequence length="1174" mass="133461">MTKSNPKENLAEDTSIQNQTGFNRRRFLQLLTVSTTAAVVNPLNVLGAQDVIVDVENPLKHYPNRGWEKDYLDQYHYDRTFTWICAPNDTHMCRMRAFVRNGIMIRSEQNYDHDRCGDLYGNKTSKSWNPRGCLKGFTFQRRVYGPYRLGGPVIRKGWKEWADAGFPSLSDNPNLRTQYKFDDRGNDAFVRVSWEKASDYCAQGLLAVGRTYSGSEGKRRLMTDGYEEEMLEHWHGAGTRTMKIGSSLPLHGVMGKFGLFRYANMMALVDHHARGAKPDEAQGAREWTEYTWRGDQAPGQPFVHGLQTSDIDMSDLRFSKLTIQIGKNLVENKMPESHWLNEIIERGGKIVTITPDYNAPSAKADYWIGTRPGLSDTAVLLAVTKILMDNNWIDRTFVKQFTDFPLLVRTDTLRRLRPEEVIQGYQNKDLRNGPSYKIQALTDEQRERIGDFTLWDEKVGKVVAVNREDVGEKANMNAALVGIFKVQTVNGQEVEVMPAYEMYKRHLEDYDLKTVEEISGAKPELVERLARDIWETTQAGHPVSLHHGEGTNHYFHGTLHNRACHLPLMLTGNFGKHGAGVFTWAGNYKGGLFQASSWTGPGVGSYTHEDPFNPVLDENVRIDHHHLKNYTYGDDVAFWGHGDRPLIVETPEGRKVFTGKSHMPTPTKLMWYNNANLINQAKWVYNLIANVFPKIDMIVDQQVEWTASAEYSDIVLPANSWAEFQDLEIGGSCSNPFIQVWGGTGIKPVHDSKDDAEIFAGVGRALTKITNDQRFADYWKYITEMKAGVYIQRVLDNCTTTRGDNGAYQLDKMLRGEYGGEPGAALMLFRTYPRVPFYEQVKDSIPFYTDHGRMSAYCDLPEAIDYGENLIVHREGPEATPYLPNVIVSSSLYLRPKDYGISLDEMDPDLRTIRNVKMPWSAVKKTVNPLWEQGFRFFCSTPKSRHTTHSSWSTVDWNWIWSTSFSDPYRHDKRSPGVSDRQIQMNPLAAKDQDLNEGDYVYVDANPADRPFVGWQDDDSRYKAFRCMVRVKFNWSLPYGMTIMKHTGWIGTERTVKAHESRTDGRALAQGTGYQSNYRYGSHQSITRSWLMPMHQTDTLFHKQTGAVKFVFGFAVDNHGVNTVPKETLIRITKAEAGGLNGVGVWKPATTGHSPGTESEEMRKYLAGGFTQIG</sequence>
<protein>
    <recommendedName>
        <fullName evidence="4">4Fe-4S Mo/W bis-MGD-type domain-containing protein</fullName>
    </recommendedName>
</protein>
<evidence type="ECO:0000256" key="2">
    <source>
        <dbReference type="ARBA" id="ARBA00023004"/>
    </source>
</evidence>
<dbReference type="InterPro" id="IPR006656">
    <property type="entry name" value="Mopterin_OxRdtase"/>
</dbReference>
<gene>
    <name evidence="5" type="ORF">METZ01_LOCUS47911</name>
</gene>
<evidence type="ECO:0000313" key="5">
    <source>
        <dbReference type="EMBL" id="SUZ95057.1"/>
    </source>
</evidence>
<feature type="domain" description="4Fe-4S Mo/W bis-MGD-type" evidence="4">
    <location>
        <begin position="78"/>
        <end position="147"/>
    </location>
</feature>
<keyword evidence="2" id="KW-0408">Iron</keyword>
<dbReference type="GO" id="GO:0016491">
    <property type="term" value="F:oxidoreductase activity"/>
    <property type="evidence" value="ECO:0007669"/>
    <property type="project" value="InterPro"/>
</dbReference>
<dbReference type="Gene3D" id="3.40.228.10">
    <property type="entry name" value="Dimethylsulfoxide Reductase, domain 2"/>
    <property type="match status" value="1"/>
</dbReference>
<keyword evidence="1" id="KW-0479">Metal-binding</keyword>
<evidence type="ECO:0000256" key="1">
    <source>
        <dbReference type="ARBA" id="ARBA00022723"/>
    </source>
</evidence>
<reference evidence="5" key="1">
    <citation type="submission" date="2018-05" db="EMBL/GenBank/DDBJ databases">
        <authorList>
            <person name="Lanie J.A."/>
            <person name="Ng W.-L."/>
            <person name="Kazmierczak K.M."/>
            <person name="Andrzejewski T.M."/>
            <person name="Davidsen T.M."/>
            <person name="Wayne K.J."/>
            <person name="Tettelin H."/>
            <person name="Glass J.I."/>
            <person name="Rusch D."/>
            <person name="Podicherti R."/>
            <person name="Tsui H.-C.T."/>
            <person name="Winkler M.E."/>
        </authorList>
    </citation>
    <scope>NUCLEOTIDE SEQUENCE</scope>
</reference>
<dbReference type="InterPro" id="IPR006963">
    <property type="entry name" value="Mopterin_OxRdtase_4Fe-4S_dom"/>
</dbReference>
<keyword evidence="3" id="KW-0411">Iron-sulfur</keyword>
<dbReference type="InterPro" id="IPR006311">
    <property type="entry name" value="TAT_signal"/>
</dbReference>
<dbReference type="Gene3D" id="2.40.40.20">
    <property type="match status" value="1"/>
</dbReference>
<dbReference type="Pfam" id="PF00384">
    <property type="entry name" value="Molybdopterin"/>
    <property type="match status" value="1"/>
</dbReference>
<dbReference type="Gene3D" id="3.40.50.12440">
    <property type="match status" value="2"/>
</dbReference>
<dbReference type="PANTHER" id="PTHR43742">
    <property type="entry name" value="TRIMETHYLAMINE-N-OXIDE REDUCTASE"/>
    <property type="match status" value="1"/>
</dbReference>
<evidence type="ECO:0000256" key="3">
    <source>
        <dbReference type="ARBA" id="ARBA00023014"/>
    </source>
</evidence>
<dbReference type="GO" id="GO:0046872">
    <property type="term" value="F:metal ion binding"/>
    <property type="evidence" value="ECO:0007669"/>
    <property type="project" value="UniProtKB-KW"/>
</dbReference>
<proteinExistence type="predicted"/>
<dbReference type="SUPFAM" id="SSF53706">
    <property type="entry name" value="Formate dehydrogenase/DMSO reductase, domains 1-3"/>
    <property type="match status" value="1"/>
</dbReference>
<accession>A0A381RYK7</accession>
<dbReference type="PANTHER" id="PTHR43742:SF6">
    <property type="entry name" value="OXIDOREDUCTASE YYAE-RELATED"/>
    <property type="match status" value="1"/>
</dbReference>
<organism evidence="5">
    <name type="scientific">marine metagenome</name>
    <dbReference type="NCBI Taxonomy" id="408172"/>
    <lineage>
        <taxon>unclassified sequences</taxon>
        <taxon>metagenomes</taxon>
        <taxon>ecological metagenomes</taxon>
    </lineage>
</organism>
<dbReference type="AlphaFoldDB" id="A0A381RYK7"/>
<evidence type="ECO:0000259" key="4">
    <source>
        <dbReference type="PROSITE" id="PS51669"/>
    </source>
</evidence>
<name>A0A381RYK7_9ZZZZ</name>
<dbReference type="InterPro" id="IPR050612">
    <property type="entry name" value="Prok_Mopterin_Oxidored"/>
</dbReference>
<dbReference type="PROSITE" id="PS51669">
    <property type="entry name" value="4FE4S_MOW_BIS_MGD"/>
    <property type="match status" value="1"/>
</dbReference>
<dbReference type="EMBL" id="UINC01002290">
    <property type="protein sequence ID" value="SUZ95057.1"/>
    <property type="molecule type" value="Genomic_DNA"/>
</dbReference>
<dbReference type="GO" id="GO:0051536">
    <property type="term" value="F:iron-sulfur cluster binding"/>
    <property type="evidence" value="ECO:0007669"/>
    <property type="project" value="UniProtKB-KW"/>
</dbReference>